<sequence>MVVKWLREHVTASVLMVVFRLYLGYEWMTAGWEKITQGFDATGFLKGALAKAAGEHPAVQSWWAAFIEHVALPNVGLFNVLVPWGEFLVGIALILGLFTTFAALMGAVMNFAFMFSGTTSTNPQMVLLTVFLLVAGANAGRYGLDHWVLPYLRHWWRDKTHRPHRPASSHQ</sequence>
<keyword evidence="3 5" id="KW-1133">Transmembrane helix</keyword>
<dbReference type="PANTHER" id="PTHR39157:SF1">
    <property type="entry name" value="DOXX FAMILY PROTEIN"/>
    <property type="match status" value="1"/>
</dbReference>
<dbReference type="Proteomes" id="UP000773850">
    <property type="component" value="Unassembled WGS sequence"/>
</dbReference>
<dbReference type="OrthoDB" id="26941at2"/>
<dbReference type="RefSeq" id="WP_033017197.1">
    <property type="nucleotide sequence ID" value="NZ_CBCSGJ010000041.1"/>
</dbReference>
<dbReference type="PANTHER" id="PTHR39157">
    <property type="entry name" value="INTEGRAL MEMBRANE PROTEIN-RELATED"/>
    <property type="match status" value="1"/>
</dbReference>
<dbReference type="PATRIC" id="fig|1422.14.peg.1130"/>
<dbReference type="Pfam" id="PF07681">
    <property type="entry name" value="DoxX"/>
    <property type="match status" value="1"/>
</dbReference>
<keyword evidence="4 5" id="KW-0472">Membrane</keyword>
<feature type="transmembrane region" description="Helical" evidence="5">
    <location>
        <begin position="87"/>
        <end position="113"/>
    </location>
</feature>
<keyword evidence="11" id="KW-1185">Reference proteome</keyword>
<dbReference type="GeneID" id="89613396"/>
<reference evidence="6 11" key="2">
    <citation type="submission" date="2016-03" db="EMBL/GenBank/DDBJ databases">
        <title>Spore heat resistance.</title>
        <authorList>
            <person name="Boekhorst J."/>
            <person name="Berendsen E.M."/>
            <person name="Wells-Bennik M.H."/>
            <person name="Kuipers O.P."/>
        </authorList>
    </citation>
    <scope>NUCLEOTIDE SEQUENCE [LARGE SCALE GENOMIC DNA]</scope>
    <source>
        <strain evidence="6 11">GS8</strain>
    </source>
</reference>
<gene>
    <name evidence="7" type="ORF">B4109_1724</name>
    <name evidence="8" type="ORF">B4114_1757</name>
    <name evidence="6" type="ORF">GS8_2414</name>
</gene>
<evidence type="ECO:0000256" key="3">
    <source>
        <dbReference type="ARBA" id="ARBA00022989"/>
    </source>
</evidence>
<evidence type="ECO:0000313" key="11">
    <source>
        <dbReference type="Proteomes" id="UP000773850"/>
    </source>
</evidence>
<accession>A0A150MBW0</accession>
<dbReference type="EMBL" id="LQYV01000130">
    <property type="protein sequence ID" value="KYD22023.1"/>
    <property type="molecule type" value="Genomic_DNA"/>
</dbReference>
<dbReference type="Proteomes" id="UP000075424">
    <property type="component" value="Unassembled WGS sequence"/>
</dbReference>
<evidence type="ECO:0008006" key="12">
    <source>
        <dbReference type="Google" id="ProtNLM"/>
    </source>
</evidence>
<dbReference type="EMBL" id="LUCS01000028">
    <property type="protein sequence ID" value="KAF6510257.1"/>
    <property type="molecule type" value="Genomic_DNA"/>
</dbReference>
<evidence type="ECO:0000256" key="4">
    <source>
        <dbReference type="ARBA" id="ARBA00023136"/>
    </source>
</evidence>
<evidence type="ECO:0000256" key="2">
    <source>
        <dbReference type="ARBA" id="ARBA00022692"/>
    </source>
</evidence>
<dbReference type="Proteomes" id="UP000075517">
    <property type="component" value="Unassembled WGS sequence"/>
</dbReference>
<evidence type="ECO:0000256" key="5">
    <source>
        <dbReference type="SAM" id="Phobius"/>
    </source>
</evidence>
<evidence type="ECO:0000256" key="1">
    <source>
        <dbReference type="ARBA" id="ARBA00004141"/>
    </source>
</evidence>
<dbReference type="AlphaFoldDB" id="A0A150MBW0"/>
<evidence type="ECO:0000313" key="9">
    <source>
        <dbReference type="Proteomes" id="UP000075424"/>
    </source>
</evidence>
<proteinExistence type="predicted"/>
<dbReference type="EMBL" id="LQYY01000059">
    <property type="protein sequence ID" value="KYD34155.1"/>
    <property type="molecule type" value="Genomic_DNA"/>
</dbReference>
<evidence type="ECO:0000313" key="10">
    <source>
        <dbReference type="Proteomes" id="UP000075517"/>
    </source>
</evidence>
<dbReference type="InterPro" id="IPR032808">
    <property type="entry name" value="DoxX"/>
</dbReference>
<protein>
    <recommendedName>
        <fullName evidence="12">DoxX family protein</fullName>
    </recommendedName>
</protein>
<evidence type="ECO:0000313" key="6">
    <source>
        <dbReference type="EMBL" id="KAF6510257.1"/>
    </source>
</evidence>
<organism evidence="7 9">
    <name type="scientific">Geobacillus stearothermophilus</name>
    <name type="common">Bacillus stearothermophilus</name>
    <dbReference type="NCBI Taxonomy" id="1422"/>
    <lineage>
        <taxon>Bacteria</taxon>
        <taxon>Bacillati</taxon>
        <taxon>Bacillota</taxon>
        <taxon>Bacilli</taxon>
        <taxon>Bacillales</taxon>
        <taxon>Anoxybacillaceae</taxon>
        <taxon>Geobacillus</taxon>
    </lineage>
</organism>
<dbReference type="GO" id="GO:0016020">
    <property type="term" value="C:membrane"/>
    <property type="evidence" value="ECO:0007669"/>
    <property type="project" value="UniProtKB-SubCell"/>
</dbReference>
<evidence type="ECO:0000313" key="7">
    <source>
        <dbReference type="EMBL" id="KYD22023.1"/>
    </source>
</evidence>
<feature type="transmembrane region" description="Helical" evidence="5">
    <location>
        <begin position="125"/>
        <end position="144"/>
    </location>
</feature>
<keyword evidence="2 5" id="KW-0812">Transmembrane</keyword>
<reference evidence="9 10" key="1">
    <citation type="submission" date="2016-01" db="EMBL/GenBank/DDBJ databases">
        <title>Draft Genome Sequences of Seven Thermophilic Sporeformers Isolated from Foods.</title>
        <authorList>
            <person name="Berendsen E.M."/>
            <person name="Wells-Bennik M.H."/>
            <person name="Krawcyk A.O."/>
            <person name="De Jong A."/>
            <person name="Holsappel S."/>
            <person name="Eijlander R.T."/>
            <person name="Kuipers O.P."/>
        </authorList>
    </citation>
    <scope>NUCLEOTIDE SEQUENCE [LARGE SCALE GENOMIC DNA]</scope>
    <source>
        <strain evidence="7 9">B4109</strain>
        <strain evidence="8 10">B4114</strain>
    </source>
</reference>
<evidence type="ECO:0000313" key="8">
    <source>
        <dbReference type="EMBL" id="KYD34155.1"/>
    </source>
</evidence>
<comment type="subcellular location">
    <subcellularLocation>
        <location evidence="1">Membrane</location>
        <topology evidence="1">Multi-pass membrane protein</topology>
    </subcellularLocation>
</comment>
<comment type="caution">
    <text evidence="7">The sequence shown here is derived from an EMBL/GenBank/DDBJ whole genome shotgun (WGS) entry which is preliminary data.</text>
</comment>
<name>A0A150MBW0_GEOSE</name>